<dbReference type="Pfam" id="PF12728">
    <property type="entry name" value="HTH_17"/>
    <property type="match status" value="1"/>
</dbReference>
<dbReference type="NCBIfam" id="TIGR01764">
    <property type="entry name" value="excise"/>
    <property type="match status" value="1"/>
</dbReference>
<dbReference type="OrthoDB" id="26294at2"/>
<dbReference type="Proteomes" id="UP000191056">
    <property type="component" value="Unassembled WGS sequence"/>
</dbReference>
<name>A0A1V4J0V3_9CLOT</name>
<feature type="domain" description="Helix-turn-helix" evidence="1">
    <location>
        <begin position="5"/>
        <end position="54"/>
    </location>
</feature>
<evidence type="ECO:0000313" key="3">
    <source>
        <dbReference type="Proteomes" id="UP000191056"/>
    </source>
</evidence>
<dbReference type="GO" id="GO:0003677">
    <property type="term" value="F:DNA binding"/>
    <property type="evidence" value="ECO:0007669"/>
    <property type="project" value="InterPro"/>
</dbReference>
<dbReference type="EMBL" id="MZGT01000006">
    <property type="protein sequence ID" value="OPJ65645.1"/>
    <property type="molecule type" value="Genomic_DNA"/>
</dbReference>
<accession>A0A1V4J0V3</accession>
<dbReference type="SUPFAM" id="SSF46955">
    <property type="entry name" value="Putative DNA-binding domain"/>
    <property type="match status" value="1"/>
</dbReference>
<organism evidence="2 3">
    <name type="scientific">Clostridium chromiireducens</name>
    <dbReference type="NCBI Taxonomy" id="225345"/>
    <lineage>
        <taxon>Bacteria</taxon>
        <taxon>Bacillati</taxon>
        <taxon>Bacillota</taxon>
        <taxon>Clostridia</taxon>
        <taxon>Eubacteriales</taxon>
        <taxon>Clostridiaceae</taxon>
        <taxon>Clostridium</taxon>
    </lineage>
</organism>
<dbReference type="RefSeq" id="WP_079438227.1">
    <property type="nucleotide sequence ID" value="NZ_JBLZIA010000007.1"/>
</dbReference>
<protein>
    <submittedName>
        <fullName evidence="2">Helix-turn-helix domain protein</fullName>
    </submittedName>
</protein>
<evidence type="ECO:0000313" key="2">
    <source>
        <dbReference type="EMBL" id="OPJ65645.1"/>
    </source>
</evidence>
<dbReference type="InterPro" id="IPR009061">
    <property type="entry name" value="DNA-bd_dom_put_sf"/>
</dbReference>
<dbReference type="AlphaFoldDB" id="A0A1V4J0V3"/>
<comment type="caution">
    <text evidence="2">The sequence shown here is derived from an EMBL/GenBank/DDBJ whole genome shotgun (WGS) entry which is preliminary data.</text>
</comment>
<proteinExistence type="predicted"/>
<gene>
    <name evidence="2" type="ORF">CLCHR_06290</name>
</gene>
<dbReference type="STRING" id="225345.CLCHR_06290"/>
<keyword evidence="3" id="KW-1185">Reference proteome</keyword>
<dbReference type="InterPro" id="IPR010093">
    <property type="entry name" value="SinI_DNA-bd"/>
</dbReference>
<evidence type="ECO:0000259" key="1">
    <source>
        <dbReference type="Pfam" id="PF12728"/>
    </source>
</evidence>
<sequence>MEEKFYTIDQIAEKLGMHHKTIRKFITEGKLRANKVGKQWRISGHDLSLFMENNNVSTSSRDEIENEKIEFSTSEVHNKSRFNKINVSTVVDINEVDMDEYMRVSNTLIAIMNSKDSKMSNSTINMKYYPKERNLKVMLWGDAEFTKEMLDLISMLTQSNDM</sequence>
<reference evidence="2 3" key="1">
    <citation type="submission" date="2017-03" db="EMBL/GenBank/DDBJ databases">
        <title>Genome sequence of Clostridium chromiireducens DSM 23318.</title>
        <authorList>
            <person name="Poehlein A."/>
            <person name="Daniel R."/>
        </authorList>
    </citation>
    <scope>NUCLEOTIDE SEQUENCE [LARGE SCALE GENOMIC DNA]</scope>
    <source>
        <strain evidence="2 3">DSM 23318</strain>
    </source>
</reference>
<dbReference type="InterPro" id="IPR041657">
    <property type="entry name" value="HTH_17"/>
</dbReference>